<dbReference type="Pfam" id="PF13456">
    <property type="entry name" value="RVT_3"/>
    <property type="match status" value="1"/>
</dbReference>
<reference evidence="2" key="2">
    <citation type="submission" date="2020-10" db="EMBL/GenBank/DDBJ databases">
        <authorList>
            <person name="Scholz U."/>
            <person name="Mascher M."/>
            <person name="Fiebig A."/>
        </authorList>
    </citation>
    <scope>NUCLEOTIDE SEQUENCE [LARGE SCALE GENOMIC DNA]</scope>
    <source>
        <strain evidence="2">cv. Morex</strain>
    </source>
</reference>
<dbReference type="InterPro" id="IPR002156">
    <property type="entry name" value="RNaseH_domain"/>
</dbReference>
<evidence type="ECO:0000313" key="2">
    <source>
        <dbReference type="EnsemblPlants" id="HORVU.MOREX.r3.3HG0237380.1.CDS1"/>
    </source>
</evidence>
<dbReference type="Proteomes" id="UP000011116">
    <property type="component" value="Chromosome 3H"/>
</dbReference>
<feature type="domain" description="RNase H type-1" evidence="1">
    <location>
        <begin position="87"/>
        <end position="209"/>
    </location>
</feature>
<sequence>MSAWLLGWFDAASDDERALMIQAVYGLWLARNNARDGRSIVKPAEIVASIKIQLTDWKTCHETKASTREPKPVQKWEPPANEWVKINSDGAVSKQGTKGGGGAVFRDHNGGFLMGMCQSFPNISDPEAVEILACKSALHVAVDKNYERVHVELDSKEVVRQINQSSNNLSPLGHWVQEIKELLRSRLEAKVTWVHRSGNGAAHKFAKFAVGDNRSQVWVGVPPDFLLSVFSDDIPCAN</sequence>
<dbReference type="CDD" id="cd06222">
    <property type="entry name" value="RNase_H_like"/>
    <property type="match status" value="1"/>
</dbReference>
<dbReference type="InterPro" id="IPR036397">
    <property type="entry name" value="RNaseH_sf"/>
</dbReference>
<evidence type="ECO:0000313" key="3">
    <source>
        <dbReference type="Proteomes" id="UP000011116"/>
    </source>
</evidence>
<proteinExistence type="predicted"/>
<dbReference type="SUPFAM" id="SSF53098">
    <property type="entry name" value="Ribonuclease H-like"/>
    <property type="match status" value="1"/>
</dbReference>
<name>A0A8I6XK36_HORVV</name>
<dbReference type="GO" id="GO:0003676">
    <property type="term" value="F:nucleic acid binding"/>
    <property type="evidence" value="ECO:0007669"/>
    <property type="project" value="InterPro"/>
</dbReference>
<dbReference type="SMR" id="A0A8I6XK36"/>
<accession>A0A8I6XK36</accession>
<dbReference type="Gramene" id="HORVU.MOREX.r3.3HG0237380.1">
    <property type="protein sequence ID" value="HORVU.MOREX.r3.3HG0237380.1.CDS1"/>
    <property type="gene ID" value="HORVU.MOREX.r3.3HG0237380"/>
</dbReference>
<dbReference type="InterPro" id="IPR052929">
    <property type="entry name" value="RNase_H-like_EbsB-rel"/>
</dbReference>
<reference evidence="2" key="3">
    <citation type="submission" date="2022-01" db="UniProtKB">
        <authorList>
            <consortium name="EnsemblPlants"/>
        </authorList>
    </citation>
    <scope>IDENTIFICATION</scope>
    <source>
        <strain evidence="2">subsp. vulgare</strain>
    </source>
</reference>
<dbReference type="InterPro" id="IPR012337">
    <property type="entry name" value="RNaseH-like_sf"/>
</dbReference>
<keyword evidence="3" id="KW-1185">Reference proteome</keyword>
<protein>
    <recommendedName>
        <fullName evidence="1">RNase H type-1 domain-containing protein</fullName>
    </recommendedName>
</protein>
<evidence type="ECO:0000259" key="1">
    <source>
        <dbReference type="Pfam" id="PF13456"/>
    </source>
</evidence>
<dbReference type="InterPro" id="IPR044730">
    <property type="entry name" value="RNase_H-like_dom_plant"/>
</dbReference>
<dbReference type="EnsemblPlants" id="HORVU.MOREX.r3.3HG0237380.1">
    <property type="protein sequence ID" value="HORVU.MOREX.r3.3HG0237380.1.CDS1"/>
    <property type="gene ID" value="HORVU.MOREX.r3.3HG0237380"/>
</dbReference>
<dbReference type="PANTHER" id="PTHR47074:SF73">
    <property type="entry name" value="OS04G0448401 PROTEIN"/>
    <property type="match status" value="1"/>
</dbReference>
<dbReference type="AlphaFoldDB" id="A0A8I6XK36"/>
<dbReference type="GO" id="GO:0004523">
    <property type="term" value="F:RNA-DNA hybrid ribonuclease activity"/>
    <property type="evidence" value="ECO:0007669"/>
    <property type="project" value="InterPro"/>
</dbReference>
<organism evidence="2 3">
    <name type="scientific">Hordeum vulgare subsp. vulgare</name>
    <name type="common">Domesticated barley</name>
    <dbReference type="NCBI Taxonomy" id="112509"/>
    <lineage>
        <taxon>Eukaryota</taxon>
        <taxon>Viridiplantae</taxon>
        <taxon>Streptophyta</taxon>
        <taxon>Embryophyta</taxon>
        <taxon>Tracheophyta</taxon>
        <taxon>Spermatophyta</taxon>
        <taxon>Magnoliopsida</taxon>
        <taxon>Liliopsida</taxon>
        <taxon>Poales</taxon>
        <taxon>Poaceae</taxon>
        <taxon>BOP clade</taxon>
        <taxon>Pooideae</taxon>
        <taxon>Triticodae</taxon>
        <taxon>Triticeae</taxon>
        <taxon>Hordeinae</taxon>
        <taxon>Hordeum</taxon>
    </lineage>
</organism>
<dbReference type="Gene3D" id="3.30.420.10">
    <property type="entry name" value="Ribonuclease H-like superfamily/Ribonuclease H"/>
    <property type="match status" value="1"/>
</dbReference>
<reference evidence="3" key="1">
    <citation type="journal article" date="2012" name="Nature">
        <title>A physical, genetic and functional sequence assembly of the barley genome.</title>
        <authorList>
            <consortium name="The International Barley Genome Sequencing Consortium"/>
            <person name="Mayer K.F."/>
            <person name="Waugh R."/>
            <person name="Brown J.W."/>
            <person name="Schulman A."/>
            <person name="Langridge P."/>
            <person name="Platzer M."/>
            <person name="Fincher G.B."/>
            <person name="Muehlbauer G.J."/>
            <person name="Sato K."/>
            <person name="Close T.J."/>
            <person name="Wise R.P."/>
            <person name="Stein N."/>
        </authorList>
    </citation>
    <scope>NUCLEOTIDE SEQUENCE [LARGE SCALE GENOMIC DNA]</scope>
    <source>
        <strain evidence="3">cv. Morex</strain>
    </source>
</reference>
<dbReference type="PANTHER" id="PTHR47074">
    <property type="entry name" value="BNAC02G40300D PROTEIN"/>
    <property type="match status" value="1"/>
</dbReference>